<dbReference type="Gene3D" id="2.40.50.100">
    <property type="match status" value="1"/>
</dbReference>
<feature type="domain" description="CusB-like beta-barrel" evidence="4">
    <location>
        <begin position="233"/>
        <end position="305"/>
    </location>
</feature>
<organism evidence="7 8">
    <name type="scientific">Cellulophaga geojensis KL-A</name>
    <dbReference type="NCBI Taxonomy" id="1328323"/>
    <lineage>
        <taxon>Bacteria</taxon>
        <taxon>Pseudomonadati</taxon>
        <taxon>Bacteroidota</taxon>
        <taxon>Flavobacteriia</taxon>
        <taxon>Flavobacteriales</taxon>
        <taxon>Flavobacteriaceae</taxon>
        <taxon>Cellulophaga</taxon>
    </lineage>
</organism>
<dbReference type="PROSITE" id="PS51257">
    <property type="entry name" value="PROKAR_LIPOPROTEIN"/>
    <property type="match status" value="1"/>
</dbReference>
<comment type="similarity">
    <text evidence="1">Belongs to the membrane fusion protein (MFP) (TC 8.A.1) family.</text>
</comment>
<dbReference type="Pfam" id="PF25893">
    <property type="entry name" value="HH_CzcB"/>
    <property type="match status" value="1"/>
</dbReference>
<feature type="domain" description="CzcB-like barrel-sandwich hybrid" evidence="5">
    <location>
        <begin position="99"/>
        <end position="215"/>
    </location>
</feature>
<keyword evidence="2" id="KW-0175">Coiled coil</keyword>
<accession>A0ABN0RPQ2</accession>
<feature type="coiled-coil region" evidence="2">
    <location>
        <begin position="138"/>
        <end position="189"/>
    </location>
</feature>
<dbReference type="Gene3D" id="2.40.420.20">
    <property type="match status" value="1"/>
</dbReference>
<dbReference type="PANTHER" id="PTHR30469:SF15">
    <property type="entry name" value="HLYD FAMILY OF SECRETION PROTEINS"/>
    <property type="match status" value="1"/>
</dbReference>
<dbReference type="SUPFAM" id="SSF111369">
    <property type="entry name" value="HlyD-like secretion proteins"/>
    <property type="match status" value="1"/>
</dbReference>
<dbReference type="Gene3D" id="1.10.287.470">
    <property type="entry name" value="Helix hairpin bin"/>
    <property type="match status" value="1"/>
</dbReference>
<protein>
    <submittedName>
        <fullName evidence="7">RND family efflux transporter MFP subunit</fullName>
    </submittedName>
</protein>
<feature type="domain" description="YknX-like C-terminal permuted SH3-like" evidence="6">
    <location>
        <begin position="314"/>
        <end position="385"/>
    </location>
</feature>
<dbReference type="Pfam" id="PF25954">
    <property type="entry name" value="Beta-barrel_RND_2"/>
    <property type="match status" value="1"/>
</dbReference>
<evidence type="ECO:0000259" key="4">
    <source>
        <dbReference type="Pfam" id="PF25954"/>
    </source>
</evidence>
<dbReference type="Gene3D" id="2.40.30.170">
    <property type="match status" value="1"/>
</dbReference>
<sequence>MKKIFYILTLTAVVTACGSKNNSVESIIAKGDIEAIREKKATVSEEHKKLEIQMFKLDSAIAEIQGNKNLPLVSTLTTKNQVFNHFLELQGNVQTKQNVLIYPEMAGTLKRVYVKEGQKVNKGQILATIDDGGMSSQLAQLKTQAELAKTTYERQQRLWEQKIGSEIQYLQAKTNYEAQVNAIKQAESQLGKSSIRAPFTGIIDDVIKEQGTVVAPGMGSEVFRIVNLSNMYLDVEVPETYIKSIKNGKEAVVYFPILNDSVVTKIRQTGNFINPSNRSFVVEIPVPNKNGNIKPNLTAKVRLNDYTSNEAILIPQSVISENANGEQYVYVAEKTEENYANAKKKIITTGKSQGPLTEVVSGLTANEHVIKEGARTVKDGQKVEILNQ</sequence>
<dbReference type="InterPro" id="IPR058647">
    <property type="entry name" value="BSH_CzcB-like"/>
</dbReference>
<evidence type="ECO:0000313" key="8">
    <source>
        <dbReference type="Proteomes" id="UP000019275"/>
    </source>
</evidence>
<dbReference type="Proteomes" id="UP000019275">
    <property type="component" value="Unassembled WGS sequence"/>
</dbReference>
<dbReference type="EMBL" id="ARZX01000007">
    <property type="protein sequence ID" value="EWH13879.1"/>
    <property type="molecule type" value="Genomic_DNA"/>
</dbReference>
<dbReference type="NCBIfam" id="TIGR01730">
    <property type="entry name" value="RND_mfp"/>
    <property type="match status" value="1"/>
</dbReference>
<evidence type="ECO:0000259" key="6">
    <source>
        <dbReference type="Pfam" id="PF25989"/>
    </source>
</evidence>
<dbReference type="InterPro" id="IPR058648">
    <property type="entry name" value="HH_CzcB-like"/>
</dbReference>
<evidence type="ECO:0000259" key="3">
    <source>
        <dbReference type="Pfam" id="PF25893"/>
    </source>
</evidence>
<proteinExistence type="inferred from homology"/>
<keyword evidence="8" id="KW-1185">Reference proteome</keyword>
<dbReference type="RefSeq" id="WP_034644779.1">
    <property type="nucleotide sequence ID" value="NZ_ARZX01000007.1"/>
</dbReference>
<gene>
    <name evidence="7" type="ORF">KLA_07502</name>
</gene>
<feature type="domain" description="CzcB-like alpha-helical hairpin" evidence="3">
    <location>
        <begin position="134"/>
        <end position="190"/>
    </location>
</feature>
<evidence type="ECO:0000313" key="7">
    <source>
        <dbReference type="EMBL" id="EWH13879.1"/>
    </source>
</evidence>
<dbReference type="PANTHER" id="PTHR30469">
    <property type="entry name" value="MULTIDRUG RESISTANCE PROTEIN MDTA"/>
    <property type="match status" value="1"/>
</dbReference>
<dbReference type="Pfam" id="PF25973">
    <property type="entry name" value="BSH_CzcB"/>
    <property type="match status" value="1"/>
</dbReference>
<name>A0ABN0RPQ2_9FLAO</name>
<evidence type="ECO:0000259" key="5">
    <source>
        <dbReference type="Pfam" id="PF25973"/>
    </source>
</evidence>
<comment type="caution">
    <text evidence="7">The sequence shown here is derived from an EMBL/GenBank/DDBJ whole genome shotgun (WGS) entry which is preliminary data.</text>
</comment>
<dbReference type="InterPro" id="IPR006143">
    <property type="entry name" value="RND_pump_MFP"/>
</dbReference>
<evidence type="ECO:0000256" key="1">
    <source>
        <dbReference type="ARBA" id="ARBA00009477"/>
    </source>
</evidence>
<reference evidence="7 8" key="1">
    <citation type="journal article" date="2014" name="Genome Announc.">
        <title>Draft Genome Sequence of the Carrageenan-Degrading Bacterium Cellulophaga sp. Strain KL-A, Isolated from Decaying Marine Algae.</title>
        <authorList>
            <person name="Shan D."/>
            <person name="Ying J."/>
            <person name="Li X."/>
            <person name="Gao Z."/>
            <person name="Wei G."/>
            <person name="Shao Z."/>
        </authorList>
    </citation>
    <scope>NUCLEOTIDE SEQUENCE [LARGE SCALE GENOMIC DNA]</scope>
    <source>
        <strain evidence="7 8">KL-A</strain>
    </source>
</reference>
<dbReference type="InterPro" id="IPR058792">
    <property type="entry name" value="Beta-barrel_RND_2"/>
</dbReference>
<dbReference type="InterPro" id="IPR058637">
    <property type="entry name" value="YknX-like_C"/>
</dbReference>
<dbReference type="Pfam" id="PF25989">
    <property type="entry name" value="YknX_C"/>
    <property type="match status" value="1"/>
</dbReference>
<evidence type="ECO:0000256" key="2">
    <source>
        <dbReference type="SAM" id="Coils"/>
    </source>
</evidence>